<accession>A0A975AY77</accession>
<evidence type="ECO:0008006" key="3">
    <source>
        <dbReference type="Google" id="ProtNLM"/>
    </source>
</evidence>
<dbReference type="KEGG" id="saqt:GJV85_01180"/>
<keyword evidence="2" id="KW-1185">Reference proteome</keyword>
<dbReference type="Proteomes" id="UP000671852">
    <property type="component" value="Chromosome"/>
</dbReference>
<dbReference type="Pfam" id="PF11756">
    <property type="entry name" value="YgbA_NO"/>
    <property type="match status" value="1"/>
</dbReference>
<dbReference type="EMBL" id="CP046072">
    <property type="protein sequence ID" value="QSZ40782.1"/>
    <property type="molecule type" value="Genomic_DNA"/>
</dbReference>
<dbReference type="InterPro" id="IPR020483">
    <property type="entry name" value="Uncharacterised_YgbA"/>
</dbReference>
<dbReference type="RefSeq" id="WP_207562061.1">
    <property type="nucleotide sequence ID" value="NZ_CP046072.1"/>
</dbReference>
<protein>
    <recommendedName>
        <fullName evidence="3">Nitrous oxide-stimulated promoter family protein</fullName>
    </recommendedName>
</protein>
<sequence length="108" mass="13004">MKREIYLKNLKDLETFFNYYCENEHSKSHKNIINVNDDAELHLCLECAELFEYAHDRLGHCKLDPKPKCRTCEDKCYDKQEWKKMAKLMKYSGIRLGLIKLKNKLLFK</sequence>
<reference evidence="1" key="1">
    <citation type="submission" date="2019-11" db="EMBL/GenBank/DDBJ databases">
        <authorList>
            <person name="Kojima H."/>
        </authorList>
    </citation>
    <scope>NUCLEOTIDE SEQUENCE</scope>
    <source>
        <strain evidence="1">H1576</strain>
    </source>
</reference>
<name>A0A975AY77_9BACT</name>
<gene>
    <name evidence="1" type="ORF">GJV85_01180</name>
</gene>
<evidence type="ECO:0000313" key="1">
    <source>
        <dbReference type="EMBL" id="QSZ40782.1"/>
    </source>
</evidence>
<reference evidence="1" key="2">
    <citation type="submission" date="2021-04" db="EMBL/GenBank/DDBJ databases">
        <title>Isolation and characterization of a novel species of the genus Sulfurimonas.</title>
        <authorList>
            <person name="Fukui M."/>
        </authorList>
    </citation>
    <scope>NUCLEOTIDE SEQUENCE</scope>
    <source>
        <strain evidence="1">H1576</strain>
    </source>
</reference>
<organism evidence="1 2">
    <name type="scientific">Sulfurimonas aquatica</name>
    <dbReference type="NCBI Taxonomy" id="2672570"/>
    <lineage>
        <taxon>Bacteria</taxon>
        <taxon>Pseudomonadati</taxon>
        <taxon>Campylobacterota</taxon>
        <taxon>Epsilonproteobacteria</taxon>
        <taxon>Campylobacterales</taxon>
        <taxon>Sulfurimonadaceae</taxon>
        <taxon>Sulfurimonas</taxon>
    </lineage>
</organism>
<evidence type="ECO:0000313" key="2">
    <source>
        <dbReference type="Proteomes" id="UP000671852"/>
    </source>
</evidence>
<proteinExistence type="predicted"/>
<dbReference type="AlphaFoldDB" id="A0A975AY77"/>